<dbReference type="SUPFAM" id="SSF48498">
    <property type="entry name" value="Tetracyclin repressor-like, C-terminal domain"/>
    <property type="match status" value="1"/>
</dbReference>
<dbReference type="Pfam" id="PF21597">
    <property type="entry name" value="TetR_C_43"/>
    <property type="match status" value="1"/>
</dbReference>
<dbReference type="PRINTS" id="PR00455">
    <property type="entry name" value="HTHTETR"/>
</dbReference>
<dbReference type="Pfam" id="PF00440">
    <property type="entry name" value="TetR_N"/>
    <property type="match status" value="1"/>
</dbReference>
<dbReference type="InterPro" id="IPR001647">
    <property type="entry name" value="HTH_TetR"/>
</dbReference>
<dbReference type="PANTHER" id="PTHR30055">
    <property type="entry name" value="HTH-TYPE TRANSCRIPTIONAL REGULATOR RUTR"/>
    <property type="match status" value="1"/>
</dbReference>
<evidence type="ECO:0000256" key="4">
    <source>
        <dbReference type="PROSITE-ProRule" id="PRU00335"/>
    </source>
</evidence>
<evidence type="ECO:0000256" key="3">
    <source>
        <dbReference type="ARBA" id="ARBA00023163"/>
    </source>
</evidence>
<keyword evidence="1" id="KW-0805">Transcription regulation</keyword>
<protein>
    <submittedName>
        <fullName evidence="6">Transcriptional regulator, TetR family</fullName>
    </submittedName>
</protein>
<keyword evidence="2 4" id="KW-0238">DNA-binding</keyword>
<dbReference type="InterPro" id="IPR050109">
    <property type="entry name" value="HTH-type_TetR-like_transc_reg"/>
</dbReference>
<dbReference type="PROSITE" id="PS50977">
    <property type="entry name" value="HTH_TETR_2"/>
    <property type="match status" value="1"/>
</dbReference>
<accession>A0A1I5MR90</accession>
<dbReference type="PANTHER" id="PTHR30055:SF234">
    <property type="entry name" value="HTH-TYPE TRANSCRIPTIONAL REGULATOR BETI"/>
    <property type="match status" value="1"/>
</dbReference>
<dbReference type="InterPro" id="IPR036271">
    <property type="entry name" value="Tet_transcr_reg_TetR-rel_C_sf"/>
</dbReference>
<dbReference type="STRING" id="112413.SAMN05421854_104122"/>
<keyword evidence="3" id="KW-0804">Transcription</keyword>
<evidence type="ECO:0000256" key="1">
    <source>
        <dbReference type="ARBA" id="ARBA00023015"/>
    </source>
</evidence>
<evidence type="ECO:0000313" key="6">
    <source>
        <dbReference type="EMBL" id="SFP12112.1"/>
    </source>
</evidence>
<evidence type="ECO:0000256" key="2">
    <source>
        <dbReference type="ARBA" id="ARBA00023125"/>
    </source>
</evidence>
<dbReference type="GO" id="GO:0003700">
    <property type="term" value="F:DNA-binding transcription factor activity"/>
    <property type="evidence" value="ECO:0007669"/>
    <property type="project" value="TreeGrafter"/>
</dbReference>
<evidence type="ECO:0000259" key="5">
    <source>
        <dbReference type="PROSITE" id="PS50977"/>
    </source>
</evidence>
<feature type="domain" description="HTH tetR-type" evidence="5">
    <location>
        <begin position="12"/>
        <end position="71"/>
    </location>
</feature>
<reference evidence="6 7" key="1">
    <citation type="submission" date="2016-10" db="EMBL/GenBank/DDBJ databases">
        <authorList>
            <person name="de Groot N.N."/>
        </authorList>
    </citation>
    <scope>NUCLEOTIDE SEQUENCE [LARGE SCALE GENOMIC DNA]</scope>
    <source>
        <strain evidence="6 7">DSM 44637</strain>
    </source>
</reference>
<sequence>MTDAKPMRADARRNYERLLAEARRAFAERGVDASLEDVARSAGVGIGTLYRHFPTREDLIETLLRDRFDTQAEKARELLLADDPLDGLYTWLIGLGETSAVYRGLTEMLADAFDDPESRLHASCEAMREAASHLVDRAQAAGVFRADVTVQELLLLLHGASWAGSHLPGEGGTERLMGLVFSGLRTSEQRGQRAVSAPR</sequence>
<proteinExistence type="predicted"/>
<dbReference type="AlphaFoldDB" id="A0A1I5MR90"/>
<dbReference type="SUPFAM" id="SSF46689">
    <property type="entry name" value="Homeodomain-like"/>
    <property type="match status" value="1"/>
</dbReference>
<dbReference type="EMBL" id="FOWC01000004">
    <property type="protein sequence ID" value="SFP12112.1"/>
    <property type="molecule type" value="Genomic_DNA"/>
</dbReference>
<dbReference type="RefSeq" id="WP_093573939.1">
    <property type="nucleotide sequence ID" value="NZ_FOWC01000004.1"/>
</dbReference>
<organism evidence="6 7">
    <name type="scientific">Amycolatopsis rubida</name>
    <dbReference type="NCBI Taxonomy" id="112413"/>
    <lineage>
        <taxon>Bacteria</taxon>
        <taxon>Bacillati</taxon>
        <taxon>Actinomycetota</taxon>
        <taxon>Actinomycetes</taxon>
        <taxon>Pseudonocardiales</taxon>
        <taxon>Pseudonocardiaceae</taxon>
        <taxon>Amycolatopsis</taxon>
    </lineage>
</organism>
<dbReference type="Gene3D" id="1.10.357.10">
    <property type="entry name" value="Tetracycline Repressor, domain 2"/>
    <property type="match status" value="1"/>
</dbReference>
<feature type="DNA-binding region" description="H-T-H motif" evidence="4">
    <location>
        <begin position="34"/>
        <end position="53"/>
    </location>
</feature>
<dbReference type="InterPro" id="IPR049445">
    <property type="entry name" value="TetR_SbtR-like_C"/>
</dbReference>
<evidence type="ECO:0000313" key="7">
    <source>
        <dbReference type="Proteomes" id="UP000199137"/>
    </source>
</evidence>
<dbReference type="Proteomes" id="UP000199137">
    <property type="component" value="Unassembled WGS sequence"/>
</dbReference>
<dbReference type="GO" id="GO:0000976">
    <property type="term" value="F:transcription cis-regulatory region binding"/>
    <property type="evidence" value="ECO:0007669"/>
    <property type="project" value="TreeGrafter"/>
</dbReference>
<dbReference type="InterPro" id="IPR009057">
    <property type="entry name" value="Homeodomain-like_sf"/>
</dbReference>
<gene>
    <name evidence="6" type="ORF">SAMN05421854_104122</name>
</gene>
<dbReference type="OrthoDB" id="9795011at2"/>
<name>A0A1I5MR90_9PSEU</name>